<evidence type="ECO:0000313" key="7">
    <source>
        <dbReference type="Proteomes" id="UP000070700"/>
    </source>
</evidence>
<dbReference type="SMART" id="SM00066">
    <property type="entry name" value="GAL4"/>
    <property type="match status" value="1"/>
</dbReference>
<dbReference type="InParanoid" id="A0A194WV73"/>
<dbReference type="InterPro" id="IPR007219">
    <property type="entry name" value="XnlR_reg_dom"/>
</dbReference>
<comment type="subcellular location">
    <subcellularLocation>
        <location evidence="1">Nucleus</location>
    </subcellularLocation>
</comment>
<evidence type="ECO:0000259" key="5">
    <source>
        <dbReference type="PROSITE" id="PS50048"/>
    </source>
</evidence>
<dbReference type="GO" id="GO:0008270">
    <property type="term" value="F:zinc ion binding"/>
    <property type="evidence" value="ECO:0007669"/>
    <property type="project" value="InterPro"/>
</dbReference>
<dbReference type="InterPro" id="IPR036864">
    <property type="entry name" value="Zn2-C6_fun-type_DNA-bd_sf"/>
</dbReference>
<evidence type="ECO:0000256" key="4">
    <source>
        <dbReference type="SAM" id="MobiDB-lite"/>
    </source>
</evidence>
<dbReference type="GO" id="GO:0006351">
    <property type="term" value="P:DNA-templated transcription"/>
    <property type="evidence" value="ECO:0007669"/>
    <property type="project" value="InterPro"/>
</dbReference>
<name>A0A194WV73_MOLSC</name>
<dbReference type="GO" id="GO:0003677">
    <property type="term" value="F:DNA binding"/>
    <property type="evidence" value="ECO:0007669"/>
    <property type="project" value="InterPro"/>
</dbReference>
<dbReference type="InterPro" id="IPR050613">
    <property type="entry name" value="Sec_Metabolite_Reg"/>
</dbReference>
<dbReference type="OrthoDB" id="2269373at2759"/>
<dbReference type="GeneID" id="28822013"/>
<keyword evidence="3" id="KW-0539">Nucleus</keyword>
<dbReference type="Proteomes" id="UP000070700">
    <property type="component" value="Unassembled WGS sequence"/>
</dbReference>
<dbReference type="GO" id="GO:0005634">
    <property type="term" value="C:nucleus"/>
    <property type="evidence" value="ECO:0007669"/>
    <property type="project" value="UniProtKB-SubCell"/>
</dbReference>
<protein>
    <recommendedName>
        <fullName evidence="5">Zn(2)-C6 fungal-type domain-containing protein</fullName>
    </recommendedName>
</protein>
<dbReference type="PANTHER" id="PTHR31001:SF45">
    <property type="entry name" value="ZN(II)2CYS6 TRANSCRIPTION FACTOR (EUROFUNG)"/>
    <property type="match status" value="1"/>
</dbReference>
<evidence type="ECO:0000313" key="6">
    <source>
        <dbReference type="EMBL" id="KUJ11564.1"/>
    </source>
</evidence>
<reference evidence="6 7" key="1">
    <citation type="submission" date="2015-10" db="EMBL/GenBank/DDBJ databases">
        <title>Full genome of DAOMC 229536 Phialocephala scopiformis, a fungal endophyte of spruce producing the potent anti-insectan compound rugulosin.</title>
        <authorList>
            <consortium name="DOE Joint Genome Institute"/>
            <person name="Walker A.K."/>
            <person name="Frasz S.L."/>
            <person name="Seifert K.A."/>
            <person name="Miller J.D."/>
            <person name="Mondo S.J."/>
            <person name="Labutti K."/>
            <person name="Lipzen A."/>
            <person name="Dockter R."/>
            <person name="Kennedy M."/>
            <person name="Grigoriev I.V."/>
            <person name="Spatafora J.W."/>
        </authorList>
    </citation>
    <scope>NUCLEOTIDE SEQUENCE [LARGE SCALE GENOMIC DNA]</scope>
    <source>
        <strain evidence="6 7">CBS 120377</strain>
    </source>
</reference>
<dbReference type="CDD" id="cd12148">
    <property type="entry name" value="fungal_TF_MHR"/>
    <property type="match status" value="1"/>
</dbReference>
<keyword evidence="7" id="KW-1185">Reference proteome</keyword>
<dbReference type="InterPro" id="IPR001138">
    <property type="entry name" value="Zn2Cys6_DnaBD"/>
</dbReference>
<dbReference type="Pfam" id="PF04082">
    <property type="entry name" value="Fungal_trans"/>
    <property type="match status" value="1"/>
</dbReference>
<dbReference type="SUPFAM" id="SSF57701">
    <property type="entry name" value="Zn2/Cys6 DNA-binding domain"/>
    <property type="match status" value="1"/>
</dbReference>
<dbReference type="EMBL" id="KQ947426">
    <property type="protein sequence ID" value="KUJ11564.1"/>
    <property type="molecule type" value="Genomic_DNA"/>
</dbReference>
<evidence type="ECO:0000256" key="2">
    <source>
        <dbReference type="ARBA" id="ARBA00022723"/>
    </source>
</evidence>
<feature type="domain" description="Zn(2)-C6 fungal-type" evidence="5">
    <location>
        <begin position="7"/>
        <end position="34"/>
    </location>
</feature>
<sequence length="715" mass="81269">MPPRILACVLCQQRKVRCDRKSPCANCIKAQVECIPSTLQPRRRRRQFPESDLLERLRRYEDLLRQKGVEVEPLTHPRLGVNSAQSPHDAHDASDSEGDDEKVRKTSSVGLDKPSPGETEASQEWPGGRKTFWRAINREFRATRDSEYDSDEFEEATIEKSWDQMYDNNDHILFGSGMEPKNLTLLHPDPVHIFRLWHVYLDNVNPLLKITHSPTVQQQIIEASSNLSEIDPALEAMMFGIYSTAILSMADDDCFNIFGQDRETLILRYRNGCQQALINVSFLRTTNLRVLGALFLYLLSIRQNIDPRSLSAMLGMAARIAQRMGLHSEAHNKEHPPFEAEMRRRLWWQIVLLDGRIGEMAGSKDSTMNPAWDCSLPLNVNDSDLYPHIKEPPAPRDGATECLFIMLRCEIADWIRHAPFYLDFCSPFLKPLARQPGPGQPKTLDEVEEMIEAKYLKHCDLQIPLHFGSSCLSRSFVGKWRLGECIAQHHNPETGIQQPHRNKMTDNAIRMIELDTLVRTCPLTKGFIWFADYHFPFPAYVALVQELRRSTIGPLVDRAWEAIRINFDERKLATLSIRSVLFRHMFGLLIKAWEAREAALESVDGQPLHLTEPQFITDIRAKTGKEKRVDEALQGLSLTTPPPLSFVQTPEMGMDVNSDFFMGGGQAFDALAMGGVEPMGMWNMDFNMMGEFDGGFGNNLFPGMQDLGTGALGSW</sequence>
<dbReference type="GO" id="GO:0000981">
    <property type="term" value="F:DNA-binding transcription factor activity, RNA polymerase II-specific"/>
    <property type="evidence" value="ECO:0007669"/>
    <property type="project" value="InterPro"/>
</dbReference>
<dbReference type="AlphaFoldDB" id="A0A194WV73"/>
<evidence type="ECO:0000256" key="1">
    <source>
        <dbReference type="ARBA" id="ARBA00004123"/>
    </source>
</evidence>
<accession>A0A194WV73</accession>
<gene>
    <name evidence="6" type="ORF">LY89DRAFT_654212</name>
</gene>
<dbReference type="Pfam" id="PF00172">
    <property type="entry name" value="Zn_clus"/>
    <property type="match status" value="1"/>
</dbReference>
<dbReference type="PROSITE" id="PS50048">
    <property type="entry name" value="ZN2_CY6_FUNGAL_2"/>
    <property type="match status" value="1"/>
</dbReference>
<dbReference type="RefSeq" id="XP_018065919.1">
    <property type="nucleotide sequence ID" value="XM_018212287.1"/>
</dbReference>
<organism evidence="6 7">
    <name type="scientific">Mollisia scopiformis</name>
    <name type="common">Conifer needle endophyte fungus</name>
    <name type="synonym">Phialocephala scopiformis</name>
    <dbReference type="NCBI Taxonomy" id="149040"/>
    <lineage>
        <taxon>Eukaryota</taxon>
        <taxon>Fungi</taxon>
        <taxon>Dikarya</taxon>
        <taxon>Ascomycota</taxon>
        <taxon>Pezizomycotina</taxon>
        <taxon>Leotiomycetes</taxon>
        <taxon>Helotiales</taxon>
        <taxon>Mollisiaceae</taxon>
        <taxon>Mollisia</taxon>
    </lineage>
</organism>
<dbReference type="Gene3D" id="4.10.240.10">
    <property type="entry name" value="Zn(2)-C6 fungal-type DNA-binding domain"/>
    <property type="match status" value="1"/>
</dbReference>
<dbReference type="SMART" id="SM00906">
    <property type="entry name" value="Fungal_trans"/>
    <property type="match status" value="1"/>
</dbReference>
<dbReference type="PANTHER" id="PTHR31001">
    <property type="entry name" value="UNCHARACTERIZED TRANSCRIPTIONAL REGULATORY PROTEIN"/>
    <property type="match status" value="1"/>
</dbReference>
<feature type="region of interest" description="Disordered" evidence="4">
    <location>
        <begin position="74"/>
        <end position="126"/>
    </location>
</feature>
<keyword evidence="2" id="KW-0479">Metal-binding</keyword>
<dbReference type="CDD" id="cd00067">
    <property type="entry name" value="GAL4"/>
    <property type="match status" value="1"/>
</dbReference>
<proteinExistence type="predicted"/>
<evidence type="ECO:0000256" key="3">
    <source>
        <dbReference type="ARBA" id="ARBA00023242"/>
    </source>
</evidence>
<dbReference type="KEGG" id="psco:LY89DRAFT_654212"/>